<dbReference type="EMBL" id="CATNWA010015054">
    <property type="protein sequence ID" value="CAI9578990.1"/>
    <property type="molecule type" value="Genomic_DNA"/>
</dbReference>
<name>A0ABN9E287_9NEOB</name>
<accession>A0ABN9E287</accession>
<keyword evidence="4" id="KW-0408">Iron</keyword>
<protein>
    <recommendedName>
        <fullName evidence="8">24-hydroxycholesterol 7-alpha-hydroxylase</fullName>
    </recommendedName>
</protein>
<proteinExistence type="inferred from homology"/>
<dbReference type="PRINTS" id="PR00465">
    <property type="entry name" value="EP450IV"/>
</dbReference>
<evidence type="ECO:0000256" key="4">
    <source>
        <dbReference type="ARBA" id="ARBA00023004"/>
    </source>
</evidence>
<evidence type="ECO:0000313" key="6">
    <source>
        <dbReference type="EMBL" id="CAI9578990.1"/>
    </source>
</evidence>
<gene>
    <name evidence="6" type="ORF">SPARVUS_LOCUS9010054</name>
</gene>
<dbReference type="Pfam" id="PF00067">
    <property type="entry name" value="p450"/>
    <property type="match status" value="1"/>
</dbReference>
<dbReference type="SUPFAM" id="SSF48264">
    <property type="entry name" value="Cytochrome P450"/>
    <property type="match status" value="1"/>
</dbReference>
<dbReference type="PANTHER" id="PTHR24304:SF2">
    <property type="entry name" value="24-HYDROXYCHOLESTEROL 7-ALPHA-HYDROXYLASE"/>
    <property type="match status" value="1"/>
</dbReference>
<keyword evidence="5" id="KW-0753">Steroid metabolism</keyword>
<keyword evidence="2" id="KW-0349">Heme</keyword>
<keyword evidence="7" id="KW-1185">Reference proteome</keyword>
<dbReference type="PANTHER" id="PTHR24304">
    <property type="entry name" value="CYTOCHROME P450 FAMILY 7"/>
    <property type="match status" value="1"/>
</dbReference>
<evidence type="ECO:0000256" key="5">
    <source>
        <dbReference type="ARBA" id="ARBA00023221"/>
    </source>
</evidence>
<evidence type="ECO:0008006" key="8">
    <source>
        <dbReference type="Google" id="ProtNLM"/>
    </source>
</evidence>
<organism evidence="6 7">
    <name type="scientific">Staurois parvus</name>
    <dbReference type="NCBI Taxonomy" id="386267"/>
    <lineage>
        <taxon>Eukaryota</taxon>
        <taxon>Metazoa</taxon>
        <taxon>Chordata</taxon>
        <taxon>Craniata</taxon>
        <taxon>Vertebrata</taxon>
        <taxon>Euteleostomi</taxon>
        <taxon>Amphibia</taxon>
        <taxon>Batrachia</taxon>
        <taxon>Anura</taxon>
        <taxon>Neobatrachia</taxon>
        <taxon>Ranoidea</taxon>
        <taxon>Ranidae</taxon>
        <taxon>Staurois</taxon>
    </lineage>
</organism>
<evidence type="ECO:0000313" key="7">
    <source>
        <dbReference type="Proteomes" id="UP001162483"/>
    </source>
</evidence>
<dbReference type="InterPro" id="IPR050529">
    <property type="entry name" value="CYP450_sterol_14alpha_dmase"/>
</dbReference>
<comment type="similarity">
    <text evidence="1">Belongs to the cytochrome P450 family.</text>
</comment>
<dbReference type="InterPro" id="IPR002403">
    <property type="entry name" value="Cyt_P450_E_grp-IV"/>
</dbReference>
<evidence type="ECO:0000256" key="1">
    <source>
        <dbReference type="ARBA" id="ARBA00010617"/>
    </source>
</evidence>
<evidence type="ECO:0000256" key="2">
    <source>
        <dbReference type="ARBA" id="ARBA00022617"/>
    </source>
</evidence>
<dbReference type="InterPro" id="IPR036396">
    <property type="entry name" value="Cyt_P450_sf"/>
</dbReference>
<dbReference type="Gene3D" id="1.10.630.10">
    <property type="entry name" value="Cytochrome P450"/>
    <property type="match status" value="1"/>
</dbReference>
<keyword evidence="3" id="KW-0479">Metal-binding</keyword>
<reference evidence="6" key="1">
    <citation type="submission" date="2023-05" db="EMBL/GenBank/DDBJ databases">
        <authorList>
            <person name="Stuckert A."/>
        </authorList>
    </citation>
    <scope>NUCLEOTIDE SEQUENCE</scope>
</reference>
<dbReference type="Proteomes" id="UP001162483">
    <property type="component" value="Unassembled WGS sequence"/>
</dbReference>
<comment type="caution">
    <text evidence="6">The sequence shown here is derived from an EMBL/GenBank/DDBJ whole genome shotgun (WGS) entry which is preliminary data.</text>
</comment>
<dbReference type="InterPro" id="IPR001128">
    <property type="entry name" value="Cyt_P450"/>
</dbReference>
<evidence type="ECO:0000256" key="3">
    <source>
        <dbReference type="ARBA" id="ARBA00022723"/>
    </source>
</evidence>
<sequence length="401" mass="45919">MAEGRMMELHSAVGILLGLLVGLLVRSLLTRSPHRLPPPPCIRGWIPWLGAALQMGKDPLEFIQRARQKHGPIFTVVAAGNRLTFVSGDEGMSAFFKSKEVNFLQAVQKPVQHTASVKEETFYKLHGDILKMMTFRLSHNRLNAHVTRLCSEFSSHLDQLSSQGTKELYDLVRQVMYPAVVDNLFGKGVCPTTKDTIKEFEEHFRTFDEGFERGSQLPEWFFKNWSLSKQWLLKLFKNIIPKEEESKPSEDSAKTLLHHLLDTIRGNSAHNFSLLLLWASQANANPVSFWTLAFIISDPEIYKKVISEITSVFGERGQHHLSITAVDLKKVPYVKSCVLEAIRLRSPGVITRKVVKPLKVYNYEIPPGDLLMLSPYWIHRDPKYFFQILKNLNQNAGRRRW</sequence>
<keyword evidence="5" id="KW-0443">Lipid metabolism</keyword>